<sequence>MLDDSPRQLTDDQIDSTFLLPEDIAREAVGLARGLVETADRAPDDVVAVPAAEFRTLVRSLGMMHKTLIESLRTRVGEPGTAPPDGSAGGALSLAGRLLKAQNGAALTQAKLLVDAVGETAAPAAVEVPAHAAKAIADAVILTSGLLESTTFAQGMPGAAGPIVVGYSDTGDRGFMSNWYNFGNIND</sequence>
<protein>
    <submittedName>
        <fullName evidence="1">Uncharacterized protein</fullName>
    </submittedName>
</protein>
<proteinExistence type="predicted"/>
<comment type="caution">
    <text evidence="1">The sequence shown here is derived from an EMBL/GenBank/DDBJ whole genome shotgun (WGS) entry which is preliminary data.</text>
</comment>
<accession>A0ABP8S361</accession>
<evidence type="ECO:0000313" key="1">
    <source>
        <dbReference type="EMBL" id="GAA4558176.1"/>
    </source>
</evidence>
<dbReference type="RefSeq" id="WP_345426671.1">
    <property type="nucleotide sequence ID" value="NZ_BAABGT010000109.1"/>
</dbReference>
<name>A0ABP8S361_9PSEU</name>
<dbReference type="EMBL" id="BAABGT010000109">
    <property type="protein sequence ID" value="GAA4558176.1"/>
    <property type="molecule type" value="Genomic_DNA"/>
</dbReference>
<evidence type="ECO:0000313" key="2">
    <source>
        <dbReference type="Proteomes" id="UP001501598"/>
    </source>
</evidence>
<reference evidence="2" key="1">
    <citation type="journal article" date="2019" name="Int. J. Syst. Evol. Microbiol.">
        <title>The Global Catalogue of Microorganisms (GCM) 10K type strain sequencing project: providing services to taxonomists for standard genome sequencing and annotation.</title>
        <authorList>
            <consortium name="The Broad Institute Genomics Platform"/>
            <consortium name="The Broad Institute Genome Sequencing Center for Infectious Disease"/>
            <person name="Wu L."/>
            <person name="Ma J."/>
        </authorList>
    </citation>
    <scope>NUCLEOTIDE SEQUENCE [LARGE SCALE GENOMIC DNA]</scope>
    <source>
        <strain evidence="2">JCM 17906</strain>
    </source>
</reference>
<keyword evidence="2" id="KW-1185">Reference proteome</keyword>
<organism evidence="1 2">
    <name type="scientific">Pseudonocardia xishanensis</name>
    <dbReference type="NCBI Taxonomy" id="630995"/>
    <lineage>
        <taxon>Bacteria</taxon>
        <taxon>Bacillati</taxon>
        <taxon>Actinomycetota</taxon>
        <taxon>Actinomycetes</taxon>
        <taxon>Pseudonocardiales</taxon>
        <taxon>Pseudonocardiaceae</taxon>
        <taxon>Pseudonocardia</taxon>
    </lineage>
</organism>
<gene>
    <name evidence="1" type="ORF">GCM10023175_63850</name>
</gene>
<dbReference type="Proteomes" id="UP001501598">
    <property type="component" value="Unassembled WGS sequence"/>
</dbReference>